<proteinExistence type="predicted"/>
<keyword evidence="2" id="KW-1185">Reference proteome</keyword>
<reference evidence="1 2" key="1">
    <citation type="submission" date="2020-10" db="EMBL/GenBank/DDBJ databases">
        <title>Plant Genome Project.</title>
        <authorList>
            <person name="Zhang R.-G."/>
        </authorList>
    </citation>
    <scope>NUCLEOTIDE SEQUENCE [LARGE SCALE GENOMIC DNA]</scope>
    <source>
        <strain evidence="1">FAFU-HL-1</strain>
        <tissue evidence="1">Leaf</tissue>
    </source>
</reference>
<accession>A0A835MRM8</accession>
<name>A0A835MRM8_9ROSI</name>
<comment type="caution">
    <text evidence="1">The sequence shown here is derived from an EMBL/GenBank/DDBJ whole genome shotgun (WGS) entry which is preliminary data.</text>
</comment>
<evidence type="ECO:0000313" key="1">
    <source>
        <dbReference type="EMBL" id="KAF9670896.1"/>
    </source>
</evidence>
<sequence length="101" mass="11710">MSTSSKEQYLGVQIRSLKSFLNHLKREILTKEIEKWAAIDHQRRLSVSNVHFRCRSAITHDIFLNIELECRKRGATSVPSKSLEKAPSGRFQISSHAWMRT</sequence>
<dbReference type="AlphaFoldDB" id="A0A835MRM8"/>
<organism evidence="1 2">
    <name type="scientific">Salix dunnii</name>
    <dbReference type="NCBI Taxonomy" id="1413687"/>
    <lineage>
        <taxon>Eukaryota</taxon>
        <taxon>Viridiplantae</taxon>
        <taxon>Streptophyta</taxon>
        <taxon>Embryophyta</taxon>
        <taxon>Tracheophyta</taxon>
        <taxon>Spermatophyta</taxon>
        <taxon>Magnoliopsida</taxon>
        <taxon>eudicotyledons</taxon>
        <taxon>Gunneridae</taxon>
        <taxon>Pentapetalae</taxon>
        <taxon>rosids</taxon>
        <taxon>fabids</taxon>
        <taxon>Malpighiales</taxon>
        <taxon>Salicaceae</taxon>
        <taxon>Saliceae</taxon>
        <taxon>Salix</taxon>
    </lineage>
</organism>
<gene>
    <name evidence="1" type="ORF">SADUNF_Sadunf13G0116800</name>
</gene>
<dbReference type="EMBL" id="JADGMS010000013">
    <property type="protein sequence ID" value="KAF9670896.1"/>
    <property type="molecule type" value="Genomic_DNA"/>
</dbReference>
<dbReference type="Proteomes" id="UP000657918">
    <property type="component" value="Unassembled WGS sequence"/>
</dbReference>
<evidence type="ECO:0000313" key="2">
    <source>
        <dbReference type="Proteomes" id="UP000657918"/>
    </source>
</evidence>
<protein>
    <submittedName>
        <fullName evidence="1">Uncharacterized protein</fullName>
    </submittedName>
</protein>